<dbReference type="AlphaFoldDB" id="A0A0L7R721"/>
<name>A0A0L7R721_9HYME</name>
<keyword evidence="1" id="KW-1133">Transmembrane helix</keyword>
<keyword evidence="1" id="KW-0472">Membrane</keyword>
<dbReference type="Proteomes" id="UP000053825">
    <property type="component" value="Unassembled WGS sequence"/>
</dbReference>
<keyword evidence="3" id="KW-1185">Reference proteome</keyword>
<organism evidence="2 3">
    <name type="scientific">Habropoda laboriosa</name>
    <dbReference type="NCBI Taxonomy" id="597456"/>
    <lineage>
        <taxon>Eukaryota</taxon>
        <taxon>Metazoa</taxon>
        <taxon>Ecdysozoa</taxon>
        <taxon>Arthropoda</taxon>
        <taxon>Hexapoda</taxon>
        <taxon>Insecta</taxon>
        <taxon>Pterygota</taxon>
        <taxon>Neoptera</taxon>
        <taxon>Endopterygota</taxon>
        <taxon>Hymenoptera</taxon>
        <taxon>Apocrita</taxon>
        <taxon>Aculeata</taxon>
        <taxon>Apoidea</taxon>
        <taxon>Anthophila</taxon>
        <taxon>Apidae</taxon>
        <taxon>Habropoda</taxon>
    </lineage>
</organism>
<feature type="transmembrane region" description="Helical" evidence="1">
    <location>
        <begin position="66"/>
        <end position="85"/>
    </location>
</feature>
<sequence>MTRYGDTARLYRRAGGSAVWGKLKMSIKSIRKRGTRQIAVEHSSAKGQFIFVCYINFLLRLLFSSSHPLTCVSAPFLSIAVLLAFDPYSFHPLKLLTPADIKGNAN</sequence>
<evidence type="ECO:0000256" key="1">
    <source>
        <dbReference type="SAM" id="Phobius"/>
    </source>
</evidence>
<evidence type="ECO:0000313" key="2">
    <source>
        <dbReference type="EMBL" id="KOC66643.1"/>
    </source>
</evidence>
<evidence type="ECO:0000313" key="3">
    <source>
        <dbReference type="Proteomes" id="UP000053825"/>
    </source>
</evidence>
<proteinExistence type="predicted"/>
<protein>
    <submittedName>
        <fullName evidence="2">Uncharacterized protein</fullName>
    </submittedName>
</protein>
<accession>A0A0L7R721</accession>
<keyword evidence="1" id="KW-0812">Transmembrane</keyword>
<reference evidence="2 3" key="1">
    <citation type="submission" date="2015-07" db="EMBL/GenBank/DDBJ databases">
        <title>The genome of Habropoda laboriosa.</title>
        <authorList>
            <person name="Pan H."/>
            <person name="Kapheim K."/>
        </authorList>
    </citation>
    <scope>NUCLEOTIDE SEQUENCE [LARGE SCALE GENOMIC DNA]</scope>
    <source>
        <strain evidence="2">0110345459</strain>
    </source>
</reference>
<gene>
    <name evidence="2" type="ORF">WH47_00951</name>
</gene>
<dbReference type="EMBL" id="KQ414645">
    <property type="protein sequence ID" value="KOC66643.1"/>
    <property type="molecule type" value="Genomic_DNA"/>
</dbReference>